<evidence type="ECO:0000313" key="3">
    <source>
        <dbReference type="WBParaSite" id="L893_g11718.t1"/>
    </source>
</evidence>
<protein>
    <submittedName>
        <fullName evidence="3">Uncharacterized protein</fullName>
    </submittedName>
</protein>
<organism evidence="2 3">
    <name type="scientific">Steinernema glaseri</name>
    <dbReference type="NCBI Taxonomy" id="37863"/>
    <lineage>
        <taxon>Eukaryota</taxon>
        <taxon>Metazoa</taxon>
        <taxon>Ecdysozoa</taxon>
        <taxon>Nematoda</taxon>
        <taxon>Chromadorea</taxon>
        <taxon>Rhabditida</taxon>
        <taxon>Tylenchina</taxon>
        <taxon>Panagrolaimomorpha</taxon>
        <taxon>Strongyloidoidea</taxon>
        <taxon>Steinernematidae</taxon>
        <taxon>Steinernema</taxon>
    </lineage>
</organism>
<feature type="region of interest" description="Disordered" evidence="1">
    <location>
        <begin position="270"/>
        <end position="289"/>
    </location>
</feature>
<proteinExistence type="predicted"/>
<dbReference type="AlphaFoldDB" id="A0A1I7Y1K5"/>
<feature type="compositionally biased region" description="Low complexity" evidence="1">
    <location>
        <begin position="201"/>
        <end position="210"/>
    </location>
</feature>
<evidence type="ECO:0000256" key="1">
    <source>
        <dbReference type="SAM" id="MobiDB-lite"/>
    </source>
</evidence>
<dbReference type="Proteomes" id="UP000095287">
    <property type="component" value="Unplaced"/>
</dbReference>
<feature type="region of interest" description="Disordered" evidence="1">
    <location>
        <begin position="179"/>
        <end position="210"/>
    </location>
</feature>
<feature type="region of interest" description="Disordered" evidence="1">
    <location>
        <begin position="122"/>
        <end position="159"/>
    </location>
</feature>
<accession>A0A1I7Y1K5</accession>
<name>A0A1I7Y1K5_9BILA</name>
<sequence>MSPFKDVASGYGTRRGPGYIKESTYRSLLVDRHLEVLQQRGTTHLGFWRSYRRLIATTLKQGGLEGQGRRRGRRIYSLNHWVFWPLKLGLHILKRLKWRRRTNTVSSLPAFVLASSEYSQYTAPKCSSSSSQPKSNMHKPSGEDESPETRKIRGHFSTETNAARKVNYGVAERFKCLSTRRKSRRRRREESVREDKGLKVTGSRGRTRGLLGIHGRSRRSEGAGGCTLAELRQLANGDRESIAAIGDVREQKQTPVFDGSIVIAAFPGSLGSNDEGAAGPGDPPMIDDHAGLRSLEAIWERP</sequence>
<reference evidence="3" key="1">
    <citation type="submission" date="2016-11" db="UniProtKB">
        <authorList>
            <consortium name="WormBaseParasite"/>
        </authorList>
    </citation>
    <scope>IDENTIFICATION</scope>
</reference>
<evidence type="ECO:0000313" key="2">
    <source>
        <dbReference type="Proteomes" id="UP000095287"/>
    </source>
</evidence>
<keyword evidence="2" id="KW-1185">Reference proteome</keyword>
<feature type="compositionally biased region" description="Basic and acidic residues" evidence="1">
    <location>
        <begin position="188"/>
        <end position="198"/>
    </location>
</feature>
<dbReference type="WBParaSite" id="L893_g11718.t1">
    <property type="protein sequence ID" value="L893_g11718.t1"/>
    <property type="gene ID" value="L893_g11718"/>
</dbReference>